<accession>A0A8J5FV17</accession>
<feature type="region of interest" description="Disordered" evidence="1">
    <location>
        <begin position="1"/>
        <end position="20"/>
    </location>
</feature>
<evidence type="ECO:0000313" key="2">
    <source>
        <dbReference type="EMBL" id="KAG6492547.1"/>
    </source>
</evidence>
<dbReference type="EMBL" id="JACMSC010000013">
    <property type="protein sequence ID" value="KAG6492547.1"/>
    <property type="molecule type" value="Genomic_DNA"/>
</dbReference>
<proteinExistence type="predicted"/>
<evidence type="ECO:0000313" key="3">
    <source>
        <dbReference type="Proteomes" id="UP000734854"/>
    </source>
</evidence>
<dbReference type="AlphaFoldDB" id="A0A8J5FV17"/>
<sequence length="114" mass="11915">MPEAKGAISAPKEADADGGSIGKFVTEVFGTEDVFPVPRLSKTQGGTGGFGSTSKTLAIFDKLLPREAATMLCEEESPLDDLDGNSAGTTSPWASVLRSTDLSLDTSEPEDDYL</sequence>
<feature type="region of interest" description="Disordered" evidence="1">
    <location>
        <begin position="76"/>
        <end position="114"/>
    </location>
</feature>
<reference evidence="2 3" key="1">
    <citation type="submission" date="2020-08" db="EMBL/GenBank/DDBJ databases">
        <title>Plant Genome Project.</title>
        <authorList>
            <person name="Zhang R.-G."/>
        </authorList>
    </citation>
    <scope>NUCLEOTIDE SEQUENCE [LARGE SCALE GENOMIC DNA]</scope>
    <source>
        <tissue evidence="2">Rhizome</tissue>
    </source>
</reference>
<keyword evidence="3" id="KW-1185">Reference proteome</keyword>
<comment type="caution">
    <text evidence="2">The sequence shown here is derived from an EMBL/GenBank/DDBJ whole genome shotgun (WGS) entry which is preliminary data.</text>
</comment>
<gene>
    <name evidence="2" type="ORF">ZIOFF_047510</name>
</gene>
<dbReference type="Proteomes" id="UP000734854">
    <property type="component" value="Unassembled WGS sequence"/>
</dbReference>
<protein>
    <submittedName>
        <fullName evidence="2">Uncharacterized protein</fullName>
    </submittedName>
</protein>
<feature type="compositionally biased region" description="Polar residues" evidence="1">
    <location>
        <begin position="86"/>
        <end position="106"/>
    </location>
</feature>
<organism evidence="2 3">
    <name type="scientific">Zingiber officinale</name>
    <name type="common">Ginger</name>
    <name type="synonym">Amomum zingiber</name>
    <dbReference type="NCBI Taxonomy" id="94328"/>
    <lineage>
        <taxon>Eukaryota</taxon>
        <taxon>Viridiplantae</taxon>
        <taxon>Streptophyta</taxon>
        <taxon>Embryophyta</taxon>
        <taxon>Tracheophyta</taxon>
        <taxon>Spermatophyta</taxon>
        <taxon>Magnoliopsida</taxon>
        <taxon>Liliopsida</taxon>
        <taxon>Zingiberales</taxon>
        <taxon>Zingiberaceae</taxon>
        <taxon>Zingiber</taxon>
    </lineage>
</organism>
<name>A0A8J5FV17_ZINOF</name>
<evidence type="ECO:0000256" key="1">
    <source>
        <dbReference type="SAM" id="MobiDB-lite"/>
    </source>
</evidence>